<feature type="domain" description="Metallo-beta-lactamase" evidence="7">
    <location>
        <begin position="563"/>
        <end position="656"/>
    </location>
</feature>
<dbReference type="Pfam" id="PF00753">
    <property type="entry name" value="Lactamase_B"/>
    <property type="match status" value="1"/>
</dbReference>
<dbReference type="CDD" id="cd07731">
    <property type="entry name" value="ComA-like_MBL-fold"/>
    <property type="match status" value="1"/>
</dbReference>
<dbReference type="EMBL" id="LUAW01000020">
    <property type="protein sequence ID" value="KYQ71904.1"/>
    <property type="molecule type" value="Genomic_DNA"/>
</dbReference>
<evidence type="ECO:0000256" key="3">
    <source>
        <dbReference type="ARBA" id="ARBA00022692"/>
    </source>
</evidence>
<gene>
    <name evidence="10" type="ORF">AZH43_11795</name>
</gene>
<evidence type="ECO:0000256" key="4">
    <source>
        <dbReference type="ARBA" id="ARBA00022989"/>
    </source>
</evidence>
<evidence type="ECO:0000259" key="8">
    <source>
        <dbReference type="Pfam" id="PF03772"/>
    </source>
</evidence>
<dbReference type="SUPFAM" id="SSF56281">
    <property type="entry name" value="Metallo-hydrolase/oxidoreductase"/>
    <property type="match status" value="1"/>
</dbReference>
<dbReference type="AlphaFoldDB" id="A0A151Y1M5"/>
<dbReference type="InterPro" id="IPR004477">
    <property type="entry name" value="ComEC_N"/>
</dbReference>
<feature type="transmembrane region" description="Helical" evidence="6">
    <location>
        <begin position="539"/>
        <end position="557"/>
    </location>
</feature>
<feature type="transmembrane region" description="Helical" evidence="6">
    <location>
        <begin position="271"/>
        <end position="290"/>
    </location>
</feature>
<evidence type="ECO:0000313" key="10">
    <source>
        <dbReference type="EMBL" id="KYQ71904.1"/>
    </source>
</evidence>
<dbReference type="OrthoDB" id="9761531at2"/>
<reference evidence="10 11" key="1">
    <citation type="submission" date="2016-03" db="EMBL/GenBank/DDBJ databases">
        <title>Acinetobacter genomospecies 28 strain ANC 4149.</title>
        <authorList>
            <person name="Radolfova-Krizova L."/>
            <person name="Nemec A."/>
        </authorList>
    </citation>
    <scope>NUCLEOTIDE SEQUENCE [LARGE SCALE GENOMIC DNA]</scope>
    <source>
        <strain evidence="10 11">ANC 4149</strain>
    </source>
</reference>
<dbReference type="InterPro" id="IPR052159">
    <property type="entry name" value="Competence_DNA_uptake"/>
</dbReference>
<dbReference type="PANTHER" id="PTHR30619">
    <property type="entry name" value="DNA INTERNALIZATION/COMPETENCE PROTEIN COMEC/REC2"/>
    <property type="match status" value="1"/>
</dbReference>
<dbReference type="RefSeq" id="WP_067668714.1">
    <property type="nucleotide sequence ID" value="NZ_CBCSIK010000002.1"/>
</dbReference>
<dbReference type="NCBIfam" id="TIGR00361">
    <property type="entry name" value="ComEC_Rec2"/>
    <property type="match status" value="1"/>
</dbReference>
<proteinExistence type="predicted"/>
<keyword evidence="11" id="KW-1185">Reference proteome</keyword>
<comment type="subcellular location">
    <subcellularLocation>
        <location evidence="1">Cell membrane</location>
        <topology evidence="1">Multi-pass membrane protein</topology>
    </subcellularLocation>
</comment>
<comment type="caution">
    <text evidence="10">The sequence shown here is derived from an EMBL/GenBank/DDBJ whole genome shotgun (WGS) entry which is preliminary data.</text>
</comment>
<keyword evidence="3 6" id="KW-0812">Transmembrane</keyword>
<keyword evidence="5 6" id="KW-0472">Membrane</keyword>
<evidence type="ECO:0000259" key="9">
    <source>
        <dbReference type="Pfam" id="PF13567"/>
    </source>
</evidence>
<evidence type="ECO:0000313" key="11">
    <source>
        <dbReference type="Proteomes" id="UP000076276"/>
    </source>
</evidence>
<dbReference type="Proteomes" id="UP000076276">
    <property type="component" value="Unassembled WGS sequence"/>
</dbReference>
<name>A0A151Y1M5_9GAMM</name>
<accession>A0A151Y1M5</accession>
<dbReference type="InterPro" id="IPR001279">
    <property type="entry name" value="Metallo-B-lactamas"/>
</dbReference>
<evidence type="ECO:0000259" key="7">
    <source>
        <dbReference type="Pfam" id="PF00753"/>
    </source>
</evidence>
<keyword evidence="2" id="KW-1003">Cell membrane</keyword>
<feature type="transmembrane region" description="Helical" evidence="6">
    <location>
        <begin position="451"/>
        <end position="471"/>
    </location>
</feature>
<evidence type="ECO:0000256" key="1">
    <source>
        <dbReference type="ARBA" id="ARBA00004651"/>
    </source>
</evidence>
<dbReference type="InterPro" id="IPR004797">
    <property type="entry name" value="Competence_ComEC/Rec2"/>
</dbReference>
<dbReference type="NCBIfam" id="TIGR00360">
    <property type="entry name" value="ComEC_N-term"/>
    <property type="match status" value="1"/>
</dbReference>
<feature type="transmembrane region" description="Helical" evidence="6">
    <location>
        <begin position="310"/>
        <end position="329"/>
    </location>
</feature>
<feature type="domain" description="ComEC/Rec2-related protein" evidence="8">
    <location>
        <begin position="248"/>
        <end position="530"/>
    </location>
</feature>
<dbReference type="Pfam" id="PF13567">
    <property type="entry name" value="DUF4131"/>
    <property type="match status" value="1"/>
</dbReference>
<evidence type="ECO:0000256" key="2">
    <source>
        <dbReference type="ARBA" id="ARBA00022475"/>
    </source>
</evidence>
<protein>
    <submittedName>
        <fullName evidence="10">Competence protein</fullName>
    </submittedName>
</protein>
<evidence type="ECO:0000256" key="5">
    <source>
        <dbReference type="ARBA" id="ARBA00023136"/>
    </source>
</evidence>
<organism evidence="10 11">
    <name type="scientific">Acinetobacter pragensis</name>
    <dbReference type="NCBI Taxonomy" id="1806892"/>
    <lineage>
        <taxon>Bacteria</taxon>
        <taxon>Pseudomonadati</taxon>
        <taxon>Pseudomonadota</taxon>
        <taxon>Gammaproteobacteria</taxon>
        <taxon>Moraxellales</taxon>
        <taxon>Moraxellaceae</taxon>
        <taxon>Acinetobacter</taxon>
    </lineage>
</organism>
<dbReference type="GO" id="GO:0005886">
    <property type="term" value="C:plasma membrane"/>
    <property type="evidence" value="ECO:0007669"/>
    <property type="project" value="UniProtKB-SubCell"/>
</dbReference>
<feature type="transmembrane region" description="Helical" evidence="6">
    <location>
        <begin position="509"/>
        <end position="530"/>
    </location>
</feature>
<dbReference type="STRING" id="1806892.AZH43_11795"/>
<keyword evidence="4 6" id="KW-1133">Transmembrane helix</keyword>
<feature type="transmembrane region" description="Helical" evidence="6">
    <location>
        <begin position="54"/>
        <end position="75"/>
    </location>
</feature>
<evidence type="ECO:0000256" key="6">
    <source>
        <dbReference type="SAM" id="Phobius"/>
    </source>
</evidence>
<dbReference type="InterPro" id="IPR025405">
    <property type="entry name" value="DUF4131"/>
</dbReference>
<dbReference type="InterPro" id="IPR036866">
    <property type="entry name" value="RibonucZ/Hydroxyglut_hydro"/>
</dbReference>
<dbReference type="Gene3D" id="3.60.15.10">
    <property type="entry name" value="Ribonuclease Z/Hydroxyacylglutathione hydrolase-like"/>
    <property type="match status" value="1"/>
</dbReference>
<feature type="transmembrane region" description="Helical" evidence="6">
    <location>
        <begin position="20"/>
        <end position="39"/>
    </location>
</feature>
<feature type="domain" description="DUF4131" evidence="9">
    <location>
        <begin position="25"/>
        <end position="193"/>
    </location>
</feature>
<feature type="transmembrane region" description="Helical" evidence="6">
    <location>
        <begin position="359"/>
        <end position="392"/>
    </location>
</feature>
<dbReference type="PANTHER" id="PTHR30619:SF1">
    <property type="entry name" value="RECOMBINATION PROTEIN 2"/>
    <property type="match status" value="1"/>
</dbReference>
<dbReference type="GO" id="GO:0030420">
    <property type="term" value="P:establishment of competence for transformation"/>
    <property type="evidence" value="ECO:0007669"/>
    <property type="project" value="InterPro"/>
</dbReference>
<sequence length="818" mass="93028">MLQWFCLGWILGVSYMGKMWLNAHIGFWTAVCVMAAWLIMQRVMHPLIKDQSPFFKILNIGMSVMLGAYLGFGYASSRLDQRLMHVEHESGSMELIVYVARLNELGEQSVQQKIMVLNNANGALALDALPQYLAYIPYANLRSQQQELQLGKYYRLNGELRPAQSYATAGAFDQEKWFLQQNIASGFRVKQIQPLQEQQVSALGYTGFVKQQQRWLRQFPLWVEKQRLNLRVFIQHQPLQHKGLLLALLTGDESLLTKATKMQFQRFGMSHLLAISGPHVVIFAIMVSWLLQAAVARYRPQLYLTVPKQYVLIIPFLICVFMYCLFAGFEIPAVRTLLMCCLGSLMLLLQQKLQPLKLLIFSASVLLLIDPFSILSAAFWLSYGACFILLRIYQTLQQQQAKLEQELDWKTKVLLSLRLLAVSQWKIFIALLPLMILFFKQVSWITPFSNIAAIPWIGLIIVPLDIFAALAYGFSESLASLLFMLNDRCLAILLMFLEGLDALFSPKLTSIALTSKMVLLLALSLIILFLPRGVLPKSWAVIGLLALILKGYMPHAFELNILDVGQGQAIFIRDQHHSMMVDMGGNYDEDKFSVGRQIILPFLAVNAVSELDQLLLTHLDQDHSGGYFSIQQDFPIAQLIASERPSMPVQTQFHYCYQGQRWQWTDQLSIDVLSPSQQQVGTAARSKNENSCVLYIQLKNAAPYRSFLLMGDAGWETEYELMQKYPDLKADVIVLGHHGSRNSSSYDFLKALQPKLAIASAGKYNRYGHPSAVTQARLKQLNIPLLTTSQQGTIQFIQLDGKIQLHAAREEWKWLRRN</sequence>
<feature type="transmembrane region" description="Helical" evidence="6">
    <location>
        <begin position="413"/>
        <end position="439"/>
    </location>
</feature>
<dbReference type="InterPro" id="IPR035681">
    <property type="entry name" value="ComA-like_MBL"/>
</dbReference>
<dbReference type="Pfam" id="PF03772">
    <property type="entry name" value="Competence"/>
    <property type="match status" value="1"/>
</dbReference>